<dbReference type="AlphaFoldDB" id="A0A2D2D6A8"/>
<evidence type="ECO:0000313" key="2">
    <source>
        <dbReference type="EMBL" id="ATQ70516.1"/>
    </source>
</evidence>
<dbReference type="KEGG" id="mtw:CQW49_20075"/>
<keyword evidence="3" id="KW-1185">Reference proteome</keyword>
<organism evidence="2 3">
    <name type="scientific">Methylosinus trichosporium (strain ATCC 35070 / NCIMB 11131 / UNIQEM 75 / OB3b)</name>
    <dbReference type="NCBI Taxonomy" id="595536"/>
    <lineage>
        <taxon>Bacteria</taxon>
        <taxon>Pseudomonadati</taxon>
        <taxon>Pseudomonadota</taxon>
        <taxon>Alphaproteobacteria</taxon>
        <taxon>Hyphomicrobiales</taxon>
        <taxon>Methylocystaceae</taxon>
        <taxon>Methylosinus</taxon>
    </lineage>
</organism>
<dbReference type="Proteomes" id="UP000230709">
    <property type="component" value="Chromosome"/>
</dbReference>
<dbReference type="RefSeq" id="WP_003609470.1">
    <property type="nucleotide sequence ID" value="NZ_ADVE02000001.1"/>
</dbReference>
<name>A0A2D2D6A8_METT3</name>
<dbReference type="CDD" id="cd13840">
    <property type="entry name" value="SMBP_like"/>
    <property type="match status" value="1"/>
</dbReference>
<dbReference type="EMBL" id="CP023737">
    <property type="protein sequence ID" value="ATQ70516.1"/>
    <property type="molecule type" value="Genomic_DNA"/>
</dbReference>
<dbReference type="InterPro" id="IPR031877">
    <property type="entry name" value="SmbP"/>
</dbReference>
<dbReference type="Pfam" id="PF16785">
    <property type="entry name" value="SMBP"/>
    <property type="match status" value="1"/>
</dbReference>
<dbReference type="GO" id="GO:0046872">
    <property type="term" value="F:metal ion binding"/>
    <property type="evidence" value="ECO:0007669"/>
    <property type="project" value="InterPro"/>
</dbReference>
<sequence>MKFKSLALALVFGAFAFGSGQALADDRLDKTKYHVEEAITQAKLKDTGLLAYHADLALEKAESLQKFKPDPHLAEAITHIKAAVEEGHADHLAPATEHAKAALAELQQVAN</sequence>
<evidence type="ECO:0000256" key="1">
    <source>
        <dbReference type="SAM" id="SignalP"/>
    </source>
</evidence>
<feature type="chain" id="PRO_5013756674" description="Small metal-binding protein" evidence="1">
    <location>
        <begin position="25"/>
        <end position="111"/>
    </location>
</feature>
<evidence type="ECO:0000313" key="3">
    <source>
        <dbReference type="Proteomes" id="UP000230709"/>
    </source>
</evidence>
<proteinExistence type="predicted"/>
<gene>
    <name evidence="2" type="ORF">CQW49_20075</name>
</gene>
<keyword evidence="1" id="KW-0732">Signal</keyword>
<accession>A0A2D2D6A8</accession>
<feature type="signal peptide" evidence="1">
    <location>
        <begin position="1"/>
        <end position="24"/>
    </location>
</feature>
<reference evidence="3" key="1">
    <citation type="submission" date="2017-10" db="EMBL/GenBank/DDBJ databases">
        <title>Completed PacBio SMRT sequence of Methylosinus trichosporium OB3b reveals presence of a third large plasmid.</title>
        <authorList>
            <person name="Charles T.C."/>
            <person name="Lynch M.D.J."/>
            <person name="Heil J.R."/>
            <person name="Cheng J."/>
        </authorList>
    </citation>
    <scope>NUCLEOTIDE SEQUENCE [LARGE SCALE GENOMIC DNA]</scope>
    <source>
        <strain evidence="3">OB3b</strain>
    </source>
</reference>
<protein>
    <recommendedName>
        <fullName evidence="4">Small metal-binding protein</fullName>
    </recommendedName>
</protein>
<dbReference type="Gene3D" id="1.20.120.660">
    <property type="entry name" value="IL-4 antagonist (De novo design) like domain"/>
    <property type="match status" value="1"/>
</dbReference>
<evidence type="ECO:0008006" key="4">
    <source>
        <dbReference type="Google" id="ProtNLM"/>
    </source>
</evidence>